<reference evidence="3" key="1">
    <citation type="submission" date="2020-11" db="EMBL/GenBank/DDBJ databases">
        <title>Sequencing the genomes of 1000 actinobacteria strains.</title>
        <authorList>
            <person name="Klenk H.-P."/>
        </authorList>
    </citation>
    <scope>NUCLEOTIDE SEQUENCE</scope>
    <source>
        <strain evidence="3">DSM 43175</strain>
    </source>
</reference>
<feature type="region of interest" description="Disordered" evidence="1">
    <location>
        <begin position="1"/>
        <end position="33"/>
    </location>
</feature>
<gene>
    <name evidence="3" type="ORF">IW256_008001</name>
</gene>
<name>A0A931GN23_9ACTN</name>
<comment type="caution">
    <text evidence="3">The sequence shown here is derived from an EMBL/GenBank/DDBJ whole genome shotgun (WGS) entry which is preliminary data.</text>
</comment>
<feature type="domain" description="SGNH hydrolase-type esterase" evidence="2">
    <location>
        <begin position="20"/>
        <end position="195"/>
    </location>
</feature>
<dbReference type="InterPro" id="IPR013830">
    <property type="entry name" value="SGNH_hydro"/>
</dbReference>
<dbReference type="Proteomes" id="UP000614047">
    <property type="component" value="Unassembled WGS sequence"/>
</dbReference>
<organism evidence="3 4">
    <name type="scientific">Actinomadura viridis</name>
    <dbReference type="NCBI Taxonomy" id="58110"/>
    <lineage>
        <taxon>Bacteria</taxon>
        <taxon>Bacillati</taxon>
        <taxon>Actinomycetota</taxon>
        <taxon>Actinomycetes</taxon>
        <taxon>Streptosporangiales</taxon>
        <taxon>Thermomonosporaceae</taxon>
        <taxon>Actinomadura</taxon>
    </lineage>
</organism>
<evidence type="ECO:0000259" key="2">
    <source>
        <dbReference type="Pfam" id="PF13472"/>
    </source>
</evidence>
<evidence type="ECO:0000256" key="1">
    <source>
        <dbReference type="SAM" id="MobiDB-lite"/>
    </source>
</evidence>
<evidence type="ECO:0000313" key="4">
    <source>
        <dbReference type="Proteomes" id="UP000614047"/>
    </source>
</evidence>
<dbReference type="Gene3D" id="3.40.50.1110">
    <property type="entry name" value="SGNH hydrolase"/>
    <property type="match status" value="1"/>
</dbReference>
<proteinExistence type="predicted"/>
<evidence type="ECO:0000313" key="3">
    <source>
        <dbReference type="EMBL" id="MBG6093888.1"/>
    </source>
</evidence>
<dbReference type="RefSeq" id="WP_197015892.1">
    <property type="nucleotide sequence ID" value="NZ_BAABES010000003.1"/>
</dbReference>
<dbReference type="InterPro" id="IPR036514">
    <property type="entry name" value="SGNH_hydro_sf"/>
</dbReference>
<dbReference type="PANTHER" id="PTHR43784">
    <property type="entry name" value="GDSL-LIKE LIPASE/ACYLHYDROLASE, PUTATIVE (AFU_ORTHOLOGUE AFUA_2G00820)-RELATED"/>
    <property type="match status" value="1"/>
</dbReference>
<accession>A0A931GN23</accession>
<dbReference type="EMBL" id="JADOUA010000001">
    <property type="protein sequence ID" value="MBG6093888.1"/>
    <property type="molecule type" value="Genomic_DNA"/>
</dbReference>
<dbReference type="InterPro" id="IPR053140">
    <property type="entry name" value="GDSL_Rv0518-like"/>
</dbReference>
<dbReference type="Pfam" id="PF13472">
    <property type="entry name" value="Lipase_GDSL_2"/>
    <property type="match status" value="1"/>
</dbReference>
<dbReference type="SUPFAM" id="SSF52266">
    <property type="entry name" value="SGNH hydrolase"/>
    <property type="match status" value="1"/>
</dbReference>
<keyword evidence="4" id="KW-1185">Reference proteome</keyword>
<sequence>MQETVTAPHGGPRGRGGLVVLGDGLAEGRDDPAPDGGRAGWAVRLAGLLDLPRDRVAGFGVAGATISEAARVQLPAARGLRPALVLLGCGLRDVVNGVPADDLRGHLEEIFGWARSAGAVAIAAPVLRPPLLARTIVSESRRNATLERIHALNAGMRESARAHGGEFIEPEMLPRLGDGSAWSFDGIHPNAAGHAHLAEVTAEIARPLIEAPAAPAPG</sequence>
<dbReference type="PANTHER" id="PTHR43784:SF2">
    <property type="entry name" value="GDSL-LIKE LIPASE_ACYLHYDROLASE, PUTATIVE (AFU_ORTHOLOGUE AFUA_2G00820)-RELATED"/>
    <property type="match status" value="1"/>
</dbReference>
<dbReference type="AlphaFoldDB" id="A0A931GN23"/>
<protein>
    <submittedName>
        <fullName evidence="3">Lysophospholipase L1-like esterase</fullName>
    </submittedName>
</protein>